<evidence type="ECO:0000256" key="1">
    <source>
        <dbReference type="SAM" id="MobiDB-lite"/>
    </source>
</evidence>
<feature type="compositionally biased region" description="Basic and acidic residues" evidence="1">
    <location>
        <begin position="1"/>
        <end position="10"/>
    </location>
</feature>
<gene>
    <name evidence="2" type="ORF">K491DRAFT_452949</name>
</gene>
<reference evidence="2" key="1">
    <citation type="journal article" date="2020" name="Stud. Mycol.">
        <title>101 Dothideomycetes genomes: a test case for predicting lifestyles and emergence of pathogens.</title>
        <authorList>
            <person name="Haridas S."/>
            <person name="Albert R."/>
            <person name="Binder M."/>
            <person name="Bloem J."/>
            <person name="Labutti K."/>
            <person name="Salamov A."/>
            <person name="Andreopoulos B."/>
            <person name="Baker S."/>
            <person name="Barry K."/>
            <person name="Bills G."/>
            <person name="Bluhm B."/>
            <person name="Cannon C."/>
            <person name="Castanera R."/>
            <person name="Culley D."/>
            <person name="Daum C."/>
            <person name="Ezra D."/>
            <person name="Gonzalez J."/>
            <person name="Henrissat B."/>
            <person name="Kuo A."/>
            <person name="Liang C."/>
            <person name="Lipzen A."/>
            <person name="Lutzoni F."/>
            <person name="Magnuson J."/>
            <person name="Mondo S."/>
            <person name="Nolan M."/>
            <person name="Ohm R."/>
            <person name="Pangilinan J."/>
            <person name="Park H.-J."/>
            <person name="Ramirez L."/>
            <person name="Alfaro M."/>
            <person name="Sun H."/>
            <person name="Tritt A."/>
            <person name="Yoshinaga Y."/>
            <person name="Zwiers L.-H."/>
            <person name="Turgeon B."/>
            <person name="Goodwin S."/>
            <person name="Spatafora J."/>
            <person name="Crous P."/>
            <person name="Grigoriev I."/>
        </authorList>
    </citation>
    <scope>NUCLEOTIDE SEQUENCE</scope>
    <source>
        <strain evidence="2">CBS 122681</strain>
    </source>
</reference>
<organism evidence="2 3">
    <name type="scientific">Lophiostoma macrostomum CBS 122681</name>
    <dbReference type="NCBI Taxonomy" id="1314788"/>
    <lineage>
        <taxon>Eukaryota</taxon>
        <taxon>Fungi</taxon>
        <taxon>Dikarya</taxon>
        <taxon>Ascomycota</taxon>
        <taxon>Pezizomycotina</taxon>
        <taxon>Dothideomycetes</taxon>
        <taxon>Pleosporomycetidae</taxon>
        <taxon>Pleosporales</taxon>
        <taxon>Lophiostomataceae</taxon>
        <taxon>Lophiostoma</taxon>
    </lineage>
</organism>
<feature type="compositionally biased region" description="Basic and acidic residues" evidence="1">
    <location>
        <begin position="168"/>
        <end position="177"/>
    </location>
</feature>
<dbReference type="AlphaFoldDB" id="A0A6A6TQ14"/>
<dbReference type="Proteomes" id="UP000799324">
    <property type="component" value="Unassembled WGS sequence"/>
</dbReference>
<feature type="region of interest" description="Disordered" evidence="1">
    <location>
        <begin position="117"/>
        <end position="149"/>
    </location>
</feature>
<feature type="region of interest" description="Disordered" evidence="1">
    <location>
        <begin position="221"/>
        <end position="260"/>
    </location>
</feature>
<dbReference type="OrthoDB" id="5325276at2759"/>
<dbReference type="PANTHER" id="PTHR38703">
    <property type="entry name" value="CHROMOSOME 8, WHOLE GENOME SHOTGUN SEQUENCE"/>
    <property type="match status" value="1"/>
</dbReference>
<protein>
    <submittedName>
        <fullName evidence="2">Uncharacterized protein</fullName>
    </submittedName>
</protein>
<proteinExistence type="predicted"/>
<evidence type="ECO:0000313" key="2">
    <source>
        <dbReference type="EMBL" id="KAF2661411.1"/>
    </source>
</evidence>
<feature type="region of interest" description="Disordered" evidence="1">
    <location>
        <begin position="554"/>
        <end position="590"/>
    </location>
</feature>
<accession>A0A6A6TQ14</accession>
<dbReference type="EMBL" id="MU004294">
    <property type="protein sequence ID" value="KAF2661411.1"/>
    <property type="molecule type" value="Genomic_DNA"/>
</dbReference>
<name>A0A6A6TQ14_9PLEO</name>
<feature type="compositionally biased region" description="Polar residues" evidence="1">
    <location>
        <begin position="34"/>
        <end position="60"/>
    </location>
</feature>
<feature type="compositionally biased region" description="Polar residues" evidence="1">
    <location>
        <begin position="93"/>
        <end position="103"/>
    </location>
</feature>
<feature type="compositionally biased region" description="Basic and acidic residues" evidence="1">
    <location>
        <begin position="554"/>
        <end position="566"/>
    </location>
</feature>
<evidence type="ECO:0000313" key="3">
    <source>
        <dbReference type="Proteomes" id="UP000799324"/>
    </source>
</evidence>
<feature type="region of interest" description="Disordered" evidence="1">
    <location>
        <begin position="164"/>
        <end position="198"/>
    </location>
</feature>
<feature type="region of interest" description="Disordered" evidence="1">
    <location>
        <begin position="299"/>
        <end position="348"/>
    </location>
</feature>
<sequence length="590" mass="64977">MERKLKDLFRRPGSRRSLDSNASPRSSLDRAGKQPTQHGSQGSQTPPARTSQGSYPVSSPQRDRAKSVTAYTDPTHPNSIKRRPVNKEAPTITLVNQSGNSTQDSIAENYAAYQRAITSSQNTNDTQYGTTGGEKRLRHSSSTLKHNEDIADRNIERFSSAIASSRHSSLDGGDKRASVGSLGKSSSGKNFSGRASFSSAGKTSLSKHLAEIDALLVAEDPSTSEHNVKRVSVASLGKPSRTGSTGRASRGSVGKTSVGRETGEIDALLVAAGPSDSESLRSDQRDYPVRVARDEAHMAWRRRRSSSDSIDDNAPRASNYGPRNVTIKPSDGMTSGAPGVDGGNDFQEYSKPTEYISRDRDEKPSLEGILDLNDSVDVDRTTRWAPAVTHEIVKPTEHEIIQERIYREIHNYDVYHRIQPVYETEILPARHFIPNPNGEGLLEVSADQFPGCTGANQRWFIGERELPAPGPPSRHSGLKSPKIIDEKRYMTEEGYERIETTILHPQTLEDLSKYSGPVLPMRFVHHPDKSEEEVQNMNNKLDSVPEVLPLTLKELSDALPEDHNEPIPDQFVPPRQSSVRDRKSHGVVAV</sequence>
<feature type="compositionally biased region" description="Polar residues" evidence="1">
    <location>
        <begin position="117"/>
        <end position="129"/>
    </location>
</feature>
<dbReference type="PANTHER" id="PTHR38703:SF1">
    <property type="entry name" value="ALLERGEN"/>
    <property type="match status" value="1"/>
</dbReference>
<keyword evidence="3" id="KW-1185">Reference proteome</keyword>
<feature type="compositionally biased region" description="Polar residues" evidence="1">
    <location>
        <begin position="69"/>
        <end position="78"/>
    </location>
</feature>
<feature type="compositionally biased region" description="Low complexity" evidence="1">
    <location>
        <begin position="178"/>
        <end position="193"/>
    </location>
</feature>
<feature type="region of interest" description="Disordered" evidence="1">
    <location>
        <begin position="1"/>
        <end position="103"/>
    </location>
</feature>